<dbReference type="RefSeq" id="XP_005785974.1">
    <property type="nucleotide sequence ID" value="XM_005785917.1"/>
</dbReference>
<evidence type="ECO:0000256" key="1">
    <source>
        <dbReference type="ARBA" id="ARBA00006596"/>
    </source>
</evidence>
<dbReference type="InterPro" id="IPR050340">
    <property type="entry name" value="Cytosolic_Fe-S_CAF"/>
</dbReference>
<evidence type="ECO:0000313" key="3">
    <source>
        <dbReference type="EnsemblProtists" id="EOD33545"/>
    </source>
</evidence>
<dbReference type="GeneID" id="17278819"/>
<dbReference type="AlphaFoldDB" id="A0A0D3KCR0"/>
<dbReference type="Gene3D" id="3.40.50.1780">
    <property type="match status" value="1"/>
</dbReference>
<dbReference type="eggNOG" id="KOG2439">
    <property type="taxonomic scope" value="Eukaryota"/>
</dbReference>
<protein>
    <recommendedName>
        <fullName evidence="2">Iron hydrogenase large subunit C-terminal domain-containing protein</fullName>
    </recommendedName>
</protein>
<comment type="similarity">
    <text evidence="1">Belongs to the NARF family.</text>
</comment>
<organism evidence="3 4">
    <name type="scientific">Emiliania huxleyi (strain CCMP1516)</name>
    <dbReference type="NCBI Taxonomy" id="280463"/>
    <lineage>
        <taxon>Eukaryota</taxon>
        <taxon>Haptista</taxon>
        <taxon>Haptophyta</taxon>
        <taxon>Prymnesiophyceae</taxon>
        <taxon>Isochrysidales</taxon>
        <taxon>Noelaerhabdaceae</taxon>
        <taxon>Emiliania</taxon>
    </lineage>
</organism>
<dbReference type="InterPro" id="IPR004108">
    <property type="entry name" value="Fe_hydrogenase_lsu_C"/>
</dbReference>
<accession>A0A0D3KCR0</accession>
<dbReference type="STRING" id="2903.R1F3S9"/>
<dbReference type="SUPFAM" id="SSF53920">
    <property type="entry name" value="Fe-only hydrogenase"/>
    <property type="match status" value="1"/>
</dbReference>
<dbReference type="EnsemblProtists" id="EOD33545">
    <property type="protein sequence ID" value="EOD33545"/>
    <property type="gene ID" value="EMIHUDRAFT_122872"/>
</dbReference>
<dbReference type="PaxDb" id="2903-EOD33545"/>
<dbReference type="Pfam" id="PF02906">
    <property type="entry name" value="Fe_hyd_lg_C"/>
    <property type="match status" value="1"/>
</dbReference>
<dbReference type="Gene3D" id="3.40.950.10">
    <property type="entry name" value="Fe-only Hydrogenase (Larger Subunit), Chain L, domain 3"/>
    <property type="match status" value="1"/>
</dbReference>
<feature type="domain" description="Iron hydrogenase large subunit C-terminal" evidence="2">
    <location>
        <begin position="5"/>
        <end position="55"/>
    </location>
</feature>
<dbReference type="KEGG" id="ehx:EMIHUDRAFT_122872"/>
<reference evidence="3" key="2">
    <citation type="submission" date="2024-10" db="UniProtKB">
        <authorList>
            <consortium name="EnsemblProtists"/>
        </authorList>
    </citation>
    <scope>IDENTIFICATION</scope>
</reference>
<evidence type="ECO:0000259" key="2">
    <source>
        <dbReference type="Pfam" id="PF02906"/>
    </source>
</evidence>
<proteinExistence type="inferred from homology"/>
<dbReference type="PANTHER" id="PTHR11615">
    <property type="entry name" value="NITRATE, FORMATE, IRON DEHYDROGENASE"/>
    <property type="match status" value="1"/>
</dbReference>
<dbReference type="Proteomes" id="UP000013827">
    <property type="component" value="Unassembled WGS sequence"/>
</dbReference>
<reference evidence="4" key="1">
    <citation type="journal article" date="2013" name="Nature">
        <title>Pan genome of the phytoplankton Emiliania underpins its global distribution.</title>
        <authorList>
            <person name="Read B.A."/>
            <person name="Kegel J."/>
            <person name="Klute M.J."/>
            <person name="Kuo A."/>
            <person name="Lefebvre S.C."/>
            <person name="Maumus F."/>
            <person name="Mayer C."/>
            <person name="Miller J."/>
            <person name="Monier A."/>
            <person name="Salamov A."/>
            <person name="Young J."/>
            <person name="Aguilar M."/>
            <person name="Claverie J.M."/>
            <person name="Frickenhaus S."/>
            <person name="Gonzalez K."/>
            <person name="Herman E.K."/>
            <person name="Lin Y.C."/>
            <person name="Napier J."/>
            <person name="Ogata H."/>
            <person name="Sarno A.F."/>
            <person name="Shmutz J."/>
            <person name="Schroeder D."/>
            <person name="de Vargas C."/>
            <person name="Verret F."/>
            <person name="von Dassow P."/>
            <person name="Valentin K."/>
            <person name="Van de Peer Y."/>
            <person name="Wheeler G."/>
            <person name="Dacks J.B."/>
            <person name="Delwiche C.F."/>
            <person name="Dyhrman S.T."/>
            <person name="Glockner G."/>
            <person name="John U."/>
            <person name="Richards T."/>
            <person name="Worden A.Z."/>
            <person name="Zhang X."/>
            <person name="Grigoriev I.V."/>
            <person name="Allen A.E."/>
            <person name="Bidle K."/>
            <person name="Borodovsky M."/>
            <person name="Bowler C."/>
            <person name="Brownlee C."/>
            <person name="Cock J.M."/>
            <person name="Elias M."/>
            <person name="Gladyshev V.N."/>
            <person name="Groth M."/>
            <person name="Guda C."/>
            <person name="Hadaegh A."/>
            <person name="Iglesias-Rodriguez M.D."/>
            <person name="Jenkins J."/>
            <person name="Jones B.M."/>
            <person name="Lawson T."/>
            <person name="Leese F."/>
            <person name="Lindquist E."/>
            <person name="Lobanov A."/>
            <person name="Lomsadze A."/>
            <person name="Malik S.B."/>
            <person name="Marsh M.E."/>
            <person name="Mackinder L."/>
            <person name="Mock T."/>
            <person name="Mueller-Roeber B."/>
            <person name="Pagarete A."/>
            <person name="Parker M."/>
            <person name="Probert I."/>
            <person name="Quesneville H."/>
            <person name="Raines C."/>
            <person name="Rensing S.A."/>
            <person name="Riano-Pachon D.M."/>
            <person name="Richier S."/>
            <person name="Rokitta S."/>
            <person name="Shiraiwa Y."/>
            <person name="Soanes D.M."/>
            <person name="van der Giezen M."/>
            <person name="Wahlund T.M."/>
            <person name="Williams B."/>
            <person name="Wilson W."/>
            <person name="Wolfe G."/>
            <person name="Wurch L.L."/>
        </authorList>
    </citation>
    <scope>NUCLEOTIDE SEQUENCE</scope>
</reference>
<dbReference type="HOGENOM" id="CLU_1860541_0_0_1"/>
<evidence type="ECO:0000313" key="4">
    <source>
        <dbReference type="Proteomes" id="UP000013827"/>
    </source>
</evidence>
<keyword evidence="4" id="KW-1185">Reference proteome</keyword>
<name>A0A0D3KCR0_EMIH1</name>
<dbReference type="InterPro" id="IPR009016">
    <property type="entry name" value="Fe_hydrogenase"/>
</dbReference>
<sequence length="138" mass="14520">VAELTLTLEGRHALRFVRAYGFRNIQNVVRRVKTGRCAYHFVELMACPAGCANGGGQPRPPPLEASGRAAAVEAALVAPGEAARRHPCDNPAVASLFREGAFLEGGPLGAAVASQLTTEFNALADEPPTEQSALGIQW</sequence>